<evidence type="ECO:0000313" key="3">
    <source>
        <dbReference type="Proteomes" id="UP000034329"/>
    </source>
</evidence>
<dbReference type="AlphaFoldDB" id="A0A0G1PYD6"/>
<reference evidence="2 3" key="1">
    <citation type="journal article" date="2015" name="Nature">
        <title>rRNA introns, odd ribosomes, and small enigmatic genomes across a large radiation of phyla.</title>
        <authorList>
            <person name="Brown C.T."/>
            <person name="Hug L.A."/>
            <person name="Thomas B.C."/>
            <person name="Sharon I."/>
            <person name="Castelle C.J."/>
            <person name="Singh A."/>
            <person name="Wilkins M.J."/>
            <person name="Williams K.H."/>
            <person name="Banfield J.F."/>
        </authorList>
    </citation>
    <scope>NUCLEOTIDE SEQUENCE [LARGE SCALE GENOMIC DNA]</scope>
</reference>
<name>A0A0G1PYD6_9BACT</name>
<evidence type="ECO:0000313" key="2">
    <source>
        <dbReference type="EMBL" id="KKU10463.1"/>
    </source>
</evidence>
<evidence type="ECO:0008006" key="4">
    <source>
        <dbReference type="Google" id="ProtNLM"/>
    </source>
</evidence>
<protein>
    <recommendedName>
        <fullName evidence="4">DUF155 domain-containing protein</fullName>
    </recommendedName>
</protein>
<gene>
    <name evidence="2" type="ORF">UX13_C0011G0004</name>
</gene>
<keyword evidence="1" id="KW-0812">Transmembrane</keyword>
<keyword evidence="1" id="KW-0472">Membrane</keyword>
<feature type="transmembrane region" description="Helical" evidence="1">
    <location>
        <begin position="297"/>
        <end position="318"/>
    </location>
</feature>
<dbReference type="EMBL" id="LCLA01000011">
    <property type="protein sequence ID" value="KKU10463.1"/>
    <property type="molecule type" value="Genomic_DNA"/>
</dbReference>
<sequence>MKSTYLLFTPYVSRHFGKMGEAEFKKVKNAPYFFDIDIEVLALHGDSLKIEGKEVNIDYFVYDSRVFVAECTYDLGEQLGEETISQKDKINSKLRQKIVKESGYDGDLVEEYFAVIFKKPEGSPAEFVKKNLHIFSKFMPTVDAPSSQVSYSEKDLTVVDWEGAIIITADGDYESDVELMKVGNYQLLRYRMLDAEVEKSLRLLRNRLQGGKKGALASGNKILRQAVDTQLSLLLDFDKVDQSLLLVGDWYSAKLYKAIVGEFYIEEWKNLVKEKLENLKEIDETMRQNLTFSWERLIDFVSIIGWAILLIGYFYLYVKDAGL</sequence>
<organism evidence="2 3">
    <name type="scientific">Candidatus Woesebacteria bacterium GW2011_GWB1_45_5</name>
    <dbReference type="NCBI Taxonomy" id="1618581"/>
    <lineage>
        <taxon>Bacteria</taxon>
        <taxon>Candidatus Woeseibacteriota</taxon>
    </lineage>
</organism>
<proteinExistence type="predicted"/>
<evidence type="ECO:0000256" key="1">
    <source>
        <dbReference type="SAM" id="Phobius"/>
    </source>
</evidence>
<dbReference type="Proteomes" id="UP000034329">
    <property type="component" value="Unassembled WGS sequence"/>
</dbReference>
<comment type="caution">
    <text evidence="2">The sequence shown here is derived from an EMBL/GenBank/DDBJ whole genome shotgun (WGS) entry which is preliminary data.</text>
</comment>
<keyword evidence="1" id="KW-1133">Transmembrane helix</keyword>
<accession>A0A0G1PYD6</accession>